<dbReference type="InterPro" id="IPR020046">
    <property type="entry name" value="5-3_exonucl_a-hlix_arch_N"/>
</dbReference>
<dbReference type="NCBIfam" id="NF004397">
    <property type="entry name" value="PRK05755.1"/>
    <property type="match status" value="1"/>
</dbReference>
<keyword evidence="23" id="KW-1185">Reference proteome</keyword>
<comment type="function">
    <text evidence="17">In addition to polymerase activity, this DNA polymerase exhibits 3'-5' and 5'-3' exonuclease activity.</text>
</comment>
<evidence type="ECO:0000256" key="7">
    <source>
        <dbReference type="ARBA" id="ARBA00022705"/>
    </source>
</evidence>
<evidence type="ECO:0000256" key="15">
    <source>
        <dbReference type="ARBA" id="ARBA00049244"/>
    </source>
</evidence>
<dbReference type="InterPro" id="IPR002298">
    <property type="entry name" value="DNA_polymerase_A"/>
</dbReference>
<dbReference type="PRINTS" id="PR00868">
    <property type="entry name" value="DNAPOLI"/>
</dbReference>
<dbReference type="PANTHER" id="PTHR10133:SF27">
    <property type="entry name" value="DNA POLYMERASE NU"/>
    <property type="match status" value="1"/>
</dbReference>
<feature type="domain" description="DNA-directed DNA polymerase family A palm" evidence="21">
    <location>
        <begin position="695"/>
        <end position="902"/>
    </location>
</feature>
<proteinExistence type="inferred from homology"/>
<dbReference type="Gene3D" id="3.30.420.10">
    <property type="entry name" value="Ribonuclease H-like superfamily/Ribonuclease H"/>
    <property type="match status" value="1"/>
</dbReference>
<evidence type="ECO:0000256" key="3">
    <source>
        <dbReference type="ARBA" id="ARBA00012417"/>
    </source>
</evidence>
<keyword evidence="5 17" id="KW-0808">Transferase</keyword>
<dbReference type="CDD" id="cd09898">
    <property type="entry name" value="H3TH_53EXO"/>
    <property type="match status" value="1"/>
</dbReference>
<dbReference type="PROSITE" id="PS00447">
    <property type="entry name" value="DNA_POLYMERASE_A"/>
    <property type="match status" value="1"/>
</dbReference>
<dbReference type="EC" id="2.7.7.7" evidence="3 16"/>
<dbReference type="InterPro" id="IPR036279">
    <property type="entry name" value="5-3_exonuclease_C_sf"/>
</dbReference>
<evidence type="ECO:0000259" key="21">
    <source>
        <dbReference type="SMART" id="SM00482"/>
    </source>
</evidence>
<evidence type="ECO:0000256" key="17">
    <source>
        <dbReference type="RuleBase" id="RU004460"/>
    </source>
</evidence>
<dbReference type="InterPro" id="IPR002562">
    <property type="entry name" value="3'-5'_exonuclease_dom"/>
</dbReference>
<feature type="domain" description="3'-5' exonuclease" evidence="19">
    <location>
        <begin position="338"/>
        <end position="525"/>
    </location>
</feature>
<dbReference type="EMBL" id="JAGFNY010000016">
    <property type="protein sequence ID" value="MBW7570404.1"/>
    <property type="molecule type" value="Genomic_DNA"/>
</dbReference>
<dbReference type="CDD" id="cd08637">
    <property type="entry name" value="DNA_pol_A_pol_I_C"/>
    <property type="match status" value="1"/>
</dbReference>
<keyword evidence="8" id="KW-0540">Nuclease</keyword>
<evidence type="ECO:0000256" key="9">
    <source>
        <dbReference type="ARBA" id="ARBA00022763"/>
    </source>
</evidence>
<evidence type="ECO:0000256" key="13">
    <source>
        <dbReference type="ARBA" id="ARBA00023125"/>
    </source>
</evidence>
<dbReference type="SUPFAM" id="SSF56672">
    <property type="entry name" value="DNA/RNA polymerases"/>
    <property type="match status" value="1"/>
</dbReference>
<dbReference type="SMART" id="SM00475">
    <property type="entry name" value="53EXOc"/>
    <property type="match status" value="1"/>
</dbReference>
<feature type="domain" description="5'-3' exonuclease" evidence="20">
    <location>
        <begin position="5"/>
        <end position="267"/>
    </location>
</feature>
<dbReference type="Gene3D" id="3.30.70.370">
    <property type="match status" value="1"/>
</dbReference>
<keyword evidence="6 17" id="KW-0548">Nucleotidyltransferase</keyword>
<evidence type="ECO:0000259" key="19">
    <source>
        <dbReference type="SMART" id="SM00474"/>
    </source>
</evidence>
<evidence type="ECO:0000256" key="11">
    <source>
        <dbReference type="ARBA" id="ARBA00022839"/>
    </source>
</evidence>
<evidence type="ECO:0000256" key="10">
    <source>
        <dbReference type="ARBA" id="ARBA00022801"/>
    </source>
</evidence>
<evidence type="ECO:0000256" key="18">
    <source>
        <dbReference type="SAM" id="MobiDB-lite"/>
    </source>
</evidence>
<dbReference type="NCBIfam" id="TIGR00593">
    <property type="entry name" value="pola"/>
    <property type="match status" value="1"/>
</dbReference>
<evidence type="ECO:0000259" key="20">
    <source>
        <dbReference type="SMART" id="SM00475"/>
    </source>
</evidence>
<sequence>MNIHKQLVLIDGSSFLYRAYHASKNGFTNSKGQPTGVCLIITKMLQNILKKFSNSDFIMIFDAKGKSFRNEIYSQYKANRPPMPDDLRSQIEYVHKIVKGLGFPLVSIEGVEADDVIGTYASKATENNIKTIICTGDKDLAQLVDKNITLYDSMNDVYYDETGVVEKFGVKPSLIIDFLALKGDSSDNIPGMAGCGDKTAVSLLNEIGPISEIEKNLDKIPTLSFRGAKTFKDKFVNALDSIHLSYTLATIKKDVDVPFELDDVPELATDYDALIDIFTELEFKKILIELKSQRDNGSSADKVEEKAESSDTKSEETMVSLSDSNSNLIDYREYGASFVLVDTLEKLLALVSKINSAQFVAFDTETTSLNTRDCKIVGMSLCMHEGEAFYIPINHCYINVGAQLDPEIIKELLIPALNRKDLKIIGHNIKFDLEVMHYQSMDLNLGNIYADTMILAHLLDSSAAVNMDDLAKAVLSYKTISYEEVVGDKKKVLISQCPIEKVLDYAAEDAIVTFRLYKELSQKLFLSKKDTELFFDMEMPLLKVLYKMELNGVYVDKNELEKQNVVLKEELVKIQSQIYASCDCEFNISSPKQLSEVLFTKMQIPYPKKVKAGAKLSTSEDILEAIAPNYDVANLILRYRELSKLISTYTEKLQTIIDETTKRIYSSFNQAGTVTGRLSSSDPNLQNIPARTPEGKSIRKAFVAPSGYTLVAADYSQIELRIIAHMSEDPTLIKAFNEGYDIHKATAAEVLQIPLESVTSEQRSHAKATNFGLMYGMSSFGLAKQTHMSQSEAKVYMERYFARYPKLNSFMEEIKQFAKANEFVKAVDGRKICTPNVNSSNALMSKAALRAAINAPMQGSAADIIKIAMIRVNEWIDSLPENTVRMTVQVHDELLFEVKNEFLDTAISQIEKIMSEAYKLKVPLIVGVGASSNWADAH</sequence>
<dbReference type="Gene3D" id="3.40.50.1010">
    <property type="entry name" value="5'-nuclease"/>
    <property type="match status" value="1"/>
</dbReference>
<dbReference type="SUPFAM" id="SSF47807">
    <property type="entry name" value="5' to 3' exonuclease, C-terminal subdomain"/>
    <property type="match status" value="1"/>
</dbReference>
<dbReference type="RefSeq" id="WP_219937625.1">
    <property type="nucleotide sequence ID" value="NZ_JAGFNY010000016.1"/>
</dbReference>
<comment type="similarity">
    <text evidence="1 17">Belongs to the DNA polymerase type-A family.</text>
</comment>
<dbReference type="InterPro" id="IPR029060">
    <property type="entry name" value="PIN-like_dom_sf"/>
</dbReference>
<dbReference type="InterPro" id="IPR043502">
    <property type="entry name" value="DNA/RNA_pol_sf"/>
</dbReference>
<dbReference type="CDD" id="cd09859">
    <property type="entry name" value="PIN_53EXO"/>
    <property type="match status" value="1"/>
</dbReference>
<dbReference type="InterPro" id="IPR012337">
    <property type="entry name" value="RNaseH-like_sf"/>
</dbReference>
<evidence type="ECO:0000256" key="8">
    <source>
        <dbReference type="ARBA" id="ARBA00022722"/>
    </source>
</evidence>
<dbReference type="SMART" id="SM00482">
    <property type="entry name" value="POLAc"/>
    <property type="match status" value="1"/>
</dbReference>
<dbReference type="Gene3D" id="1.20.1060.10">
    <property type="entry name" value="Taq DNA Polymerase, Chain T, domain 4"/>
    <property type="match status" value="1"/>
</dbReference>
<comment type="caution">
    <text evidence="22">The sequence shown here is derived from an EMBL/GenBank/DDBJ whole genome shotgun (WGS) entry which is preliminary data.</text>
</comment>
<accession>A0ABS7DH47</accession>
<reference evidence="22 23" key="1">
    <citation type="submission" date="2021-03" db="EMBL/GenBank/DDBJ databases">
        <title>Succinivibrio sp. nov. isolated from feces of cow.</title>
        <authorList>
            <person name="Choi J.-Y."/>
        </authorList>
    </citation>
    <scope>NUCLEOTIDE SEQUENCE [LARGE SCALE GENOMIC DNA]</scope>
    <source>
        <strain evidence="22 23">AGMB01872</strain>
    </source>
</reference>
<keyword evidence="10 17" id="KW-0378">Hydrolase</keyword>
<evidence type="ECO:0000313" key="22">
    <source>
        <dbReference type="EMBL" id="MBW7570404.1"/>
    </source>
</evidence>
<dbReference type="SUPFAM" id="SSF53098">
    <property type="entry name" value="Ribonuclease H-like"/>
    <property type="match status" value="1"/>
</dbReference>
<feature type="compositionally biased region" description="Basic and acidic residues" evidence="18">
    <location>
        <begin position="301"/>
        <end position="316"/>
    </location>
</feature>
<dbReference type="Pfam" id="PF01367">
    <property type="entry name" value="5_3_exonuc"/>
    <property type="match status" value="1"/>
</dbReference>
<evidence type="ECO:0000256" key="12">
    <source>
        <dbReference type="ARBA" id="ARBA00022932"/>
    </source>
</evidence>
<name>A0ABS7DH47_9GAMM</name>
<keyword evidence="7 17" id="KW-0235">DNA replication</keyword>
<organism evidence="22 23">
    <name type="scientific">Succinivibrio faecicola</name>
    <dbReference type="NCBI Taxonomy" id="2820300"/>
    <lineage>
        <taxon>Bacteria</taxon>
        <taxon>Pseudomonadati</taxon>
        <taxon>Pseudomonadota</taxon>
        <taxon>Gammaproteobacteria</taxon>
        <taxon>Aeromonadales</taxon>
        <taxon>Succinivibrionaceae</taxon>
        <taxon>Succinivibrio</taxon>
    </lineage>
</organism>
<dbReference type="InterPro" id="IPR001098">
    <property type="entry name" value="DNA-dir_DNA_pol_A_palm_dom"/>
</dbReference>
<dbReference type="InterPro" id="IPR002421">
    <property type="entry name" value="5-3_exonuclease"/>
</dbReference>
<keyword evidence="14 17" id="KW-0234">DNA repair</keyword>
<evidence type="ECO:0000256" key="2">
    <source>
        <dbReference type="ARBA" id="ARBA00011541"/>
    </source>
</evidence>
<evidence type="ECO:0000256" key="16">
    <source>
        <dbReference type="NCBIfam" id="TIGR00593"/>
    </source>
</evidence>
<dbReference type="Pfam" id="PF00476">
    <property type="entry name" value="DNA_pol_A"/>
    <property type="match status" value="1"/>
</dbReference>
<dbReference type="GO" id="GO:0003887">
    <property type="term" value="F:DNA-directed DNA polymerase activity"/>
    <property type="evidence" value="ECO:0007669"/>
    <property type="project" value="UniProtKB-EC"/>
</dbReference>
<evidence type="ECO:0000256" key="6">
    <source>
        <dbReference type="ARBA" id="ARBA00022695"/>
    </source>
</evidence>
<dbReference type="InterPro" id="IPR019760">
    <property type="entry name" value="DNA-dir_DNA_pol_A_CS"/>
</dbReference>
<evidence type="ECO:0000256" key="14">
    <source>
        <dbReference type="ARBA" id="ARBA00023204"/>
    </source>
</evidence>
<comment type="catalytic activity">
    <reaction evidence="15 17">
        <text>DNA(n) + a 2'-deoxyribonucleoside 5'-triphosphate = DNA(n+1) + diphosphate</text>
        <dbReference type="Rhea" id="RHEA:22508"/>
        <dbReference type="Rhea" id="RHEA-COMP:17339"/>
        <dbReference type="Rhea" id="RHEA-COMP:17340"/>
        <dbReference type="ChEBI" id="CHEBI:33019"/>
        <dbReference type="ChEBI" id="CHEBI:61560"/>
        <dbReference type="ChEBI" id="CHEBI:173112"/>
        <dbReference type="EC" id="2.7.7.7"/>
    </reaction>
</comment>
<dbReference type="InterPro" id="IPR036397">
    <property type="entry name" value="RNaseH_sf"/>
</dbReference>
<keyword evidence="12 17" id="KW-0239">DNA-directed DNA polymerase</keyword>
<evidence type="ECO:0000256" key="5">
    <source>
        <dbReference type="ARBA" id="ARBA00022679"/>
    </source>
</evidence>
<keyword evidence="9 17" id="KW-0227">DNA damage</keyword>
<dbReference type="CDD" id="cd06139">
    <property type="entry name" value="DNA_polA_I_Ecoli_like_exo"/>
    <property type="match status" value="1"/>
</dbReference>
<evidence type="ECO:0000256" key="4">
    <source>
        <dbReference type="ARBA" id="ARBA00020311"/>
    </source>
</evidence>
<dbReference type="Gene3D" id="1.10.150.20">
    <property type="entry name" value="5' to 3' exonuclease, C-terminal subdomain"/>
    <property type="match status" value="2"/>
</dbReference>
<dbReference type="InterPro" id="IPR018320">
    <property type="entry name" value="DNA_polymerase_1"/>
</dbReference>
<gene>
    <name evidence="17 22" type="primary">polA</name>
    <name evidence="22" type="ORF">J5V48_05785</name>
</gene>
<dbReference type="SMART" id="SM00474">
    <property type="entry name" value="35EXOc"/>
    <property type="match status" value="1"/>
</dbReference>
<comment type="subunit">
    <text evidence="2">Single-chain monomer with multiple functions.</text>
</comment>
<keyword evidence="13 17" id="KW-0238">DNA-binding</keyword>
<dbReference type="Pfam" id="PF01612">
    <property type="entry name" value="DNA_pol_A_exo1"/>
    <property type="match status" value="1"/>
</dbReference>
<dbReference type="Proteomes" id="UP000731465">
    <property type="component" value="Unassembled WGS sequence"/>
</dbReference>
<evidence type="ECO:0000313" key="23">
    <source>
        <dbReference type="Proteomes" id="UP000731465"/>
    </source>
</evidence>
<feature type="region of interest" description="Disordered" evidence="18">
    <location>
        <begin position="298"/>
        <end position="317"/>
    </location>
</feature>
<dbReference type="PANTHER" id="PTHR10133">
    <property type="entry name" value="DNA POLYMERASE I"/>
    <property type="match status" value="1"/>
</dbReference>
<protein>
    <recommendedName>
        <fullName evidence="4 16">DNA polymerase I</fullName>
        <ecNumber evidence="3 16">2.7.7.7</ecNumber>
    </recommendedName>
</protein>
<dbReference type="InterPro" id="IPR020045">
    <property type="entry name" value="DNA_polI_H3TH"/>
</dbReference>
<evidence type="ECO:0000256" key="1">
    <source>
        <dbReference type="ARBA" id="ARBA00007705"/>
    </source>
</evidence>
<dbReference type="SUPFAM" id="SSF88723">
    <property type="entry name" value="PIN domain-like"/>
    <property type="match status" value="1"/>
</dbReference>
<dbReference type="Pfam" id="PF02739">
    <property type="entry name" value="5_3_exonuc_N"/>
    <property type="match status" value="1"/>
</dbReference>
<keyword evidence="11 17" id="KW-0269">Exonuclease</keyword>
<dbReference type="InterPro" id="IPR008918">
    <property type="entry name" value="HhH2"/>
</dbReference>
<dbReference type="SMART" id="SM00279">
    <property type="entry name" value="HhH2"/>
    <property type="match status" value="1"/>
</dbReference>